<gene>
    <name evidence="1" type="ORF">HMPREF3229_00987</name>
</gene>
<evidence type="ECO:0000313" key="1">
    <source>
        <dbReference type="EMBL" id="KXA30524.1"/>
    </source>
</evidence>
<dbReference type="AlphaFoldDB" id="A0A133PPG3"/>
<name>A0A133PPG3_9FIRM</name>
<sequence length="118" mass="14006">MILEKEELLDKVFKSVVMNIMSVEKSILSEEVWLDVGGHYYCVDGVRDILLEREGESLQYFLSDMIVTIRCYAEVYGSFDIELDLESIGFKNFIKLSHLFNEKFFNNWHSFVYEIQRE</sequence>
<dbReference type="Proteomes" id="UP000070174">
    <property type="component" value="Unassembled WGS sequence"/>
</dbReference>
<dbReference type="PATRIC" id="fig|54005.3.peg.973"/>
<organism evidence="1">
    <name type="scientific">Peptoniphilus harei</name>
    <dbReference type="NCBI Taxonomy" id="54005"/>
    <lineage>
        <taxon>Bacteria</taxon>
        <taxon>Bacillati</taxon>
        <taxon>Bacillota</taxon>
        <taxon>Tissierellia</taxon>
        <taxon>Tissierellales</taxon>
        <taxon>Peptoniphilaceae</taxon>
        <taxon>Peptoniphilus</taxon>
    </lineage>
</organism>
<comment type="caution">
    <text evidence="1">The sequence shown here is derived from an EMBL/GenBank/DDBJ whole genome shotgun (WGS) entry which is preliminary data.</text>
</comment>
<proteinExistence type="predicted"/>
<protein>
    <submittedName>
        <fullName evidence="1">Uncharacterized protein</fullName>
    </submittedName>
</protein>
<dbReference type="RefSeq" id="WP_000599722.1">
    <property type="nucleotide sequence ID" value="NZ_JADNMH010000011.1"/>
</dbReference>
<evidence type="ECO:0000313" key="2">
    <source>
        <dbReference type="Proteomes" id="UP000070174"/>
    </source>
</evidence>
<dbReference type="EMBL" id="LRQE01000025">
    <property type="protein sequence ID" value="KXA30524.1"/>
    <property type="molecule type" value="Genomic_DNA"/>
</dbReference>
<accession>A0A133PPG3</accession>
<reference evidence="1 2" key="1">
    <citation type="submission" date="2016-01" db="EMBL/GenBank/DDBJ databases">
        <authorList>
            <person name="Oliw E.H."/>
        </authorList>
    </citation>
    <scope>NUCLEOTIDE SEQUENCE [LARGE SCALE GENOMIC DNA]</scope>
    <source>
        <strain evidence="1 2">CMW7756A</strain>
    </source>
</reference>